<feature type="transmembrane region" description="Helical" evidence="1">
    <location>
        <begin position="113"/>
        <end position="132"/>
    </location>
</feature>
<dbReference type="OrthoDB" id="416484at2759"/>
<proteinExistence type="predicted"/>
<dbReference type="Proteomes" id="UP000601435">
    <property type="component" value="Unassembled WGS sequence"/>
</dbReference>
<feature type="transmembrane region" description="Helical" evidence="1">
    <location>
        <begin position="232"/>
        <end position="251"/>
    </location>
</feature>
<feature type="transmembrane region" description="Helical" evidence="1">
    <location>
        <begin position="206"/>
        <end position="226"/>
    </location>
</feature>
<organism evidence="2 3">
    <name type="scientific">Symbiodinium necroappetens</name>
    <dbReference type="NCBI Taxonomy" id="1628268"/>
    <lineage>
        <taxon>Eukaryota</taxon>
        <taxon>Sar</taxon>
        <taxon>Alveolata</taxon>
        <taxon>Dinophyceae</taxon>
        <taxon>Suessiales</taxon>
        <taxon>Symbiodiniaceae</taxon>
        <taxon>Symbiodinium</taxon>
    </lineage>
</organism>
<dbReference type="EMBL" id="CAJNJA010025042">
    <property type="protein sequence ID" value="CAE7536632.1"/>
    <property type="molecule type" value="Genomic_DNA"/>
</dbReference>
<name>A0A812TQ13_9DINO</name>
<keyword evidence="1" id="KW-1133">Transmembrane helix</keyword>
<feature type="transmembrane region" description="Helical" evidence="1">
    <location>
        <begin position="57"/>
        <end position="74"/>
    </location>
</feature>
<comment type="caution">
    <text evidence="2">The sequence shown here is derived from an EMBL/GenBank/DDBJ whole genome shotgun (WGS) entry which is preliminary data.</text>
</comment>
<feature type="transmembrane region" description="Helical" evidence="1">
    <location>
        <begin position="166"/>
        <end position="185"/>
    </location>
</feature>
<reference evidence="2" key="1">
    <citation type="submission" date="2021-02" db="EMBL/GenBank/DDBJ databases">
        <authorList>
            <person name="Dougan E. K."/>
            <person name="Rhodes N."/>
            <person name="Thang M."/>
            <person name="Chan C."/>
        </authorList>
    </citation>
    <scope>NUCLEOTIDE SEQUENCE</scope>
</reference>
<gene>
    <name evidence="2" type="ORF">SNEC2469_LOCUS15436</name>
</gene>
<protein>
    <submittedName>
        <fullName evidence="2">Uncharacterized protein</fullName>
    </submittedName>
</protein>
<accession>A0A812TQ13</accession>
<feature type="transmembrane region" description="Helical" evidence="1">
    <location>
        <begin position="272"/>
        <end position="288"/>
    </location>
</feature>
<sequence>MAVHRVDTLLAPYVRLITFVGSALFVSIYVINFIRFLKDFDTFTKMMERFQLPCPRVMAAGGLLFMSAGSAFYLTGIPIWMLLGTVLLLMFLIASTFFGHYKPWMQSNDLNHFFMMLKNIGMCGHCLATVGFELSQTGAVPDADTVGRSLHEMLEAYWASFRPCSWILQSSGMVLFTAPFLFSCLHYTMDINQLVGMIREPGLGRCTARLCALLVVMLLLVSSFLYMSGVAILVEFGALGFLSFLLVSTYFSHLKPYLQSGEKIHYLHIQKNLSLAGGCVMVLGVAIFEGGRS</sequence>
<evidence type="ECO:0000313" key="2">
    <source>
        <dbReference type="EMBL" id="CAE7536632.1"/>
    </source>
</evidence>
<feature type="transmembrane region" description="Helical" evidence="1">
    <location>
        <begin position="80"/>
        <end position="101"/>
    </location>
</feature>
<keyword evidence="1" id="KW-0472">Membrane</keyword>
<keyword evidence="3" id="KW-1185">Reference proteome</keyword>
<evidence type="ECO:0000256" key="1">
    <source>
        <dbReference type="SAM" id="Phobius"/>
    </source>
</evidence>
<evidence type="ECO:0000313" key="3">
    <source>
        <dbReference type="Proteomes" id="UP000601435"/>
    </source>
</evidence>
<dbReference type="AlphaFoldDB" id="A0A812TQ13"/>
<keyword evidence="1" id="KW-0812">Transmembrane</keyword>
<feature type="transmembrane region" description="Helical" evidence="1">
    <location>
        <begin position="12"/>
        <end position="37"/>
    </location>
</feature>